<keyword evidence="3" id="KW-0012">Acyltransferase</keyword>
<dbReference type="EMBL" id="JAQIFT010000006">
    <property type="protein sequence ID" value="MDA3729998.1"/>
    <property type="molecule type" value="Genomic_DNA"/>
</dbReference>
<dbReference type="CDD" id="cd04301">
    <property type="entry name" value="NAT_SF"/>
    <property type="match status" value="1"/>
</dbReference>
<dbReference type="SUPFAM" id="SSF55729">
    <property type="entry name" value="Acyl-CoA N-acyltransferases (Nat)"/>
    <property type="match status" value="1"/>
</dbReference>
<dbReference type="GO" id="GO:0008999">
    <property type="term" value="F:protein-N-terminal-alanine acetyltransferase activity"/>
    <property type="evidence" value="ECO:0007669"/>
    <property type="project" value="UniProtKB-EC"/>
</dbReference>
<sequence length="145" mass="16075">MVIRKASKEDIEAIYAIEVDSFSVPWSLESITKELENPVAYYLIAEEEGQVLGYAGLWDVVGEGQITNIAVRPSGRRKGIGKQLVDGLIAYGKEKNLEVLILEVRASNTPAINLYTGTGFTDIGRRKNYYTKPTEDAILMAYSIN</sequence>
<protein>
    <recommendedName>
        <fullName evidence="1">[Ribosomal protein bS18]-alanine N-acetyltransferase</fullName>
        <ecNumber evidence="1">2.3.1.266</ecNumber>
    </recommendedName>
</protein>
<dbReference type="InterPro" id="IPR016181">
    <property type="entry name" value="Acyl_CoA_acyltransferase"/>
</dbReference>
<dbReference type="PANTHER" id="PTHR43072:SF60">
    <property type="entry name" value="L-2,4-DIAMINOBUTYRIC ACID ACETYLTRANSFERASE"/>
    <property type="match status" value="1"/>
</dbReference>
<organism evidence="3 4">
    <name type="scientific">Holtiella tumoricola</name>
    <dbReference type="NCBI Taxonomy" id="3018743"/>
    <lineage>
        <taxon>Bacteria</taxon>
        <taxon>Bacillati</taxon>
        <taxon>Bacillota</taxon>
        <taxon>Clostridia</taxon>
        <taxon>Lachnospirales</taxon>
        <taxon>Cellulosilyticaceae</taxon>
        <taxon>Holtiella</taxon>
    </lineage>
</organism>
<name>A0AA42DJC0_9FIRM</name>
<reference evidence="3" key="1">
    <citation type="journal article" date="2023" name="Int. J. Syst. Evol. Microbiol.">
        <title>&lt;i&gt;Holtiella tumoricola&lt;/i&gt; gen. nov. sp. nov., isolated from a human clinical sample.</title>
        <authorList>
            <person name="Allen-Vercoe E."/>
            <person name="Daigneault M.C."/>
            <person name="Vancuren S.J."/>
            <person name="Cochrane K."/>
            <person name="O'Neal L.L."/>
            <person name="Sankaranarayanan K."/>
            <person name="Lawson P.A."/>
        </authorList>
    </citation>
    <scope>NUCLEOTIDE SEQUENCE</scope>
    <source>
        <strain evidence="3">CC70A</strain>
    </source>
</reference>
<keyword evidence="3" id="KW-0808">Transferase</keyword>
<comment type="function">
    <text evidence="1">Acetylates the N-terminal alanine of ribosomal protein bS18.</text>
</comment>
<evidence type="ECO:0000259" key="2">
    <source>
        <dbReference type="PROSITE" id="PS51186"/>
    </source>
</evidence>
<dbReference type="AlphaFoldDB" id="A0AA42DJC0"/>
<keyword evidence="3" id="KW-0687">Ribonucleoprotein</keyword>
<dbReference type="Proteomes" id="UP001169242">
    <property type="component" value="Unassembled WGS sequence"/>
</dbReference>
<dbReference type="InterPro" id="IPR006464">
    <property type="entry name" value="AcTrfase_RimI/Ard1"/>
</dbReference>
<dbReference type="EC" id="2.3.1.266" evidence="1"/>
<dbReference type="PROSITE" id="PS51186">
    <property type="entry name" value="GNAT"/>
    <property type="match status" value="1"/>
</dbReference>
<comment type="subcellular location">
    <subcellularLocation>
        <location evidence="1">Cytoplasm</location>
    </subcellularLocation>
</comment>
<comment type="caution">
    <text evidence="3">The sequence shown here is derived from an EMBL/GenBank/DDBJ whole genome shotgun (WGS) entry which is preliminary data.</text>
</comment>
<dbReference type="PANTHER" id="PTHR43072">
    <property type="entry name" value="N-ACETYLTRANSFERASE"/>
    <property type="match status" value="1"/>
</dbReference>
<evidence type="ECO:0000256" key="1">
    <source>
        <dbReference type="RuleBase" id="RU363094"/>
    </source>
</evidence>
<evidence type="ECO:0000313" key="4">
    <source>
        <dbReference type="Proteomes" id="UP001169242"/>
    </source>
</evidence>
<evidence type="ECO:0000313" key="3">
    <source>
        <dbReference type="EMBL" id="MDA3729998.1"/>
    </source>
</evidence>
<dbReference type="GO" id="GO:0005737">
    <property type="term" value="C:cytoplasm"/>
    <property type="evidence" value="ECO:0007669"/>
    <property type="project" value="UniProtKB-SubCell"/>
</dbReference>
<comment type="similarity">
    <text evidence="1">Belongs to the acetyltransferase family. RimI subfamily.</text>
</comment>
<dbReference type="Pfam" id="PF00583">
    <property type="entry name" value="Acetyltransf_1"/>
    <property type="match status" value="1"/>
</dbReference>
<feature type="domain" description="N-acetyltransferase" evidence="2">
    <location>
        <begin position="1"/>
        <end position="145"/>
    </location>
</feature>
<comment type="catalytic activity">
    <reaction evidence="1">
        <text>N-terminal L-alanyl-[ribosomal protein bS18] + acetyl-CoA = N-terminal N(alpha)-acetyl-L-alanyl-[ribosomal protein bS18] + CoA + H(+)</text>
        <dbReference type="Rhea" id="RHEA:43756"/>
        <dbReference type="Rhea" id="RHEA-COMP:10676"/>
        <dbReference type="Rhea" id="RHEA-COMP:10677"/>
        <dbReference type="ChEBI" id="CHEBI:15378"/>
        <dbReference type="ChEBI" id="CHEBI:57287"/>
        <dbReference type="ChEBI" id="CHEBI:57288"/>
        <dbReference type="ChEBI" id="CHEBI:64718"/>
        <dbReference type="ChEBI" id="CHEBI:83683"/>
        <dbReference type="EC" id="2.3.1.266"/>
    </reaction>
</comment>
<proteinExistence type="inferred from homology"/>
<keyword evidence="4" id="KW-1185">Reference proteome</keyword>
<dbReference type="GO" id="GO:0005840">
    <property type="term" value="C:ribosome"/>
    <property type="evidence" value="ECO:0007669"/>
    <property type="project" value="UniProtKB-KW"/>
</dbReference>
<dbReference type="Gene3D" id="3.40.630.30">
    <property type="match status" value="1"/>
</dbReference>
<dbReference type="RefSeq" id="WP_271010753.1">
    <property type="nucleotide sequence ID" value="NZ_JAQIFT010000006.1"/>
</dbReference>
<dbReference type="InterPro" id="IPR000182">
    <property type="entry name" value="GNAT_dom"/>
</dbReference>
<keyword evidence="3" id="KW-0689">Ribosomal protein</keyword>
<gene>
    <name evidence="3" type="primary">rimI</name>
    <name evidence="3" type="ORF">PBV87_00525</name>
</gene>
<keyword evidence="1" id="KW-0963">Cytoplasm</keyword>
<accession>A0AA42DJC0</accession>
<dbReference type="NCBIfam" id="TIGR01575">
    <property type="entry name" value="rimI"/>
    <property type="match status" value="1"/>
</dbReference>